<evidence type="ECO:0000313" key="18">
    <source>
        <dbReference type="EMBL" id="GAQ80337.1"/>
    </source>
</evidence>
<dbReference type="InterPro" id="IPR005107">
    <property type="entry name" value="CO_DH_flav_C"/>
</dbReference>
<dbReference type="Gene3D" id="3.90.1170.50">
    <property type="entry name" value="Aldehyde oxidase/xanthine dehydrogenase, a/b hammerhead"/>
    <property type="match status" value="1"/>
</dbReference>
<feature type="binding site" evidence="13">
    <location>
        <position position="423"/>
    </location>
    <ligand>
        <name>FAD</name>
        <dbReference type="ChEBI" id="CHEBI:57692"/>
    </ligand>
</feature>
<evidence type="ECO:0000256" key="11">
    <source>
        <dbReference type="ARBA" id="ARBA00034078"/>
    </source>
</evidence>
<dbReference type="InterPro" id="IPR016169">
    <property type="entry name" value="FAD-bd_PCMH_sub2"/>
</dbReference>
<evidence type="ECO:0000259" key="17">
    <source>
        <dbReference type="PROSITE" id="PS51387"/>
    </source>
</evidence>
<dbReference type="SUPFAM" id="SSF55447">
    <property type="entry name" value="CO dehydrogenase flavoprotein C-terminal domain-like"/>
    <property type="match status" value="1"/>
</dbReference>
<feature type="binding site" evidence="14">
    <location>
        <position position="901"/>
    </location>
    <ligand>
        <name>Mo-molybdopterin</name>
        <dbReference type="ChEBI" id="CHEBI:71302"/>
    </ligand>
    <ligandPart>
        <name>Mo</name>
        <dbReference type="ChEBI" id="CHEBI:28685"/>
    </ligandPart>
</feature>
<evidence type="ECO:0000256" key="15">
    <source>
        <dbReference type="SAM" id="MobiDB-lite"/>
    </source>
</evidence>
<dbReference type="InterPro" id="IPR036318">
    <property type="entry name" value="FAD-bd_PCMH-like_sf"/>
</dbReference>
<dbReference type="PROSITE" id="PS51085">
    <property type="entry name" value="2FE2S_FER_2"/>
    <property type="match status" value="1"/>
</dbReference>
<dbReference type="SUPFAM" id="SSF54665">
    <property type="entry name" value="CO dehydrogenase molybdoprotein N-domain-like"/>
    <property type="match status" value="1"/>
</dbReference>
<dbReference type="Pfam" id="PF00941">
    <property type="entry name" value="FAD_binding_5"/>
    <property type="match status" value="1"/>
</dbReference>
<dbReference type="SUPFAM" id="SSF47741">
    <property type="entry name" value="CO dehydrogenase ISP C-domain like"/>
    <property type="match status" value="1"/>
</dbReference>
<dbReference type="InterPro" id="IPR016167">
    <property type="entry name" value="FAD-bd_PCMH_sub1"/>
</dbReference>
<dbReference type="EMBL" id="DF237001">
    <property type="protein sequence ID" value="GAQ80337.1"/>
    <property type="molecule type" value="Genomic_DNA"/>
</dbReference>
<evidence type="ECO:0000256" key="8">
    <source>
        <dbReference type="ARBA" id="ARBA00023002"/>
    </source>
</evidence>
<keyword evidence="3 14" id="KW-0500">Molybdenum</keyword>
<comment type="cofactor">
    <cofactor evidence="14">
        <name>[2Fe-2S] cluster</name>
        <dbReference type="ChEBI" id="CHEBI:190135"/>
    </cofactor>
    <text evidence="14">Binds 2 [2Fe-2S] clusters.</text>
</comment>
<dbReference type="Gene3D" id="3.30.465.10">
    <property type="match status" value="1"/>
</dbReference>
<feature type="binding site" evidence="14">
    <location>
        <position position="69"/>
    </location>
    <ligand>
        <name>[2Fe-2S] cluster</name>
        <dbReference type="ChEBI" id="CHEBI:190135"/>
        <label>1</label>
    </ligand>
</feature>
<dbReference type="Pfam" id="PF20256">
    <property type="entry name" value="MoCoBD_2"/>
    <property type="match status" value="1"/>
</dbReference>
<reference evidence="18 19" key="1">
    <citation type="journal article" date="2014" name="Nat. Commun.">
        <title>Klebsormidium flaccidum genome reveals primary factors for plant terrestrial adaptation.</title>
        <authorList>
            <person name="Hori K."/>
            <person name="Maruyama F."/>
            <person name="Fujisawa T."/>
            <person name="Togashi T."/>
            <person name="Yamamoto N."/>
            <person name="Seo M."/>
            <person name="Sato S."/>
            <person name="Yamada T."/>
            <person name="Mori H."/>
            <person name="Tajima N."/>
            <person name="Moriyama T."/>
            <person name="Ikeuchi M."/>
            <person name="Watanabe M."/>
            <person name="Wada H."/>
            <person name="Kobayashi K."/>
            <person name="Saito M."/>
            <person name="Masuda T."/>
            <person name="Sasaki-Sekimoto Y."/>
            <person name="Mashiguchi K."/>
            <person name="Awai K."/>
            <person name="Shimojima M."/>
            <person name="Masuda S."/>
            <person name="Iwai M."/>
            <person name="Nobusawa T."/>
            <person name="Narise T."/>
            <person name="Kondo S."/>
            <person name="Saito H."/>
            <person name="Sato R."/>
            <person name="Murakawa M."/>
            <person name="Ihara Y."/>
            <person name="Oshima-Yamada Y."/>
            <person name="Ohtaka K."/>
            <person name="Satoh M."/>
            <person name="Sonobe K."/>
            <person name="Ishii M."/>
            <person name="Ohtani R."/>
            <person name="Kanamori-Sato M."/>
            <person name="Honoki R."/>
            <person name="Miyazaki D."/>
            <person name="Mochizuki H."/>
            <person name="Umetsu J."/>
            <person name="Higashi K."/>
            <person name="Shibata D."/>
            <person name="Kamiya Y."/>
            <person name="Sato N."/>
            <person name="Nakamura Y."/>
            <person name="Tabata S."/>
            <person name="Ida S."/>
            <person name="Kurokawa K."/>
            <person name="Ohta H."/>
        </authorList>
    </citation>
    <scope>NUCLEOTIDE SEQUENCE [LARGE SCALE GENOMIC DNA]</scope>
    <source>
        <strain evidence="18 19">NIES-2285</strain>
    </source>
</reference>
<evidence type="ECO:0000256" key="2">
    <source>
        <dbReference type="ARBA" id="ARBA00006849"/>
    </source>
</evidence>
<gene>
    <name evidence="18" type="ORF">KFL_000520070</name>
</gene>
<feature type="region of interest" description="Disordered" evidence="15">
    <location>
        <begin position="1"/>
        <end position="24"/>
    </location>
</feature>
<organism evidence="18 19">
    <name type="scientific">Klebsormidium nitens</name>
    <name type="common">Green alga</name>
    <name type="synonym">Ulothrix nitens</name>
    <dbReference type="NCBI Taxonomy" id="105231"/>
    <lineage>
        <taxon>Eukaryota</taxon>
        <taxon>Viridiplantae</taxon>
        <taxon>Streptophyta</taxon>
        <taxon>Klebsormidiophyceae</taxon>
        <taxon>Klebsormidiales</taxon>
        <taxon>Klebsormidiaceae</taxon>
        <taxon>Klebsormidium</taxon>
    </lineage>
</organism>
<dbReference type="Pfam" id="PF03450">
    <property type="entry name" value="CO_deh_flav_C"/>
    <property type="match status" value="1"/>
</dbReference>
<dbReference type="Gene3D" id="3.30.390.50">
    <property type="entry name" value="CO dehydrogenase flavoprotein, C-terminal domain"/>
    <property type="match status" value="1"/>
</dbReference>
<evidence type="ECO:0000256" key="5">
    <source>
        <dbReference type="ARBA" id="ARBA00022714"/>
    </source>
</evidence>
<keyword evidence="19" id="KW-1185">Reference proteome</keyword>
<comment type="cofactor">
    <cofactor evidence="11">
        <name>[2Fe-2S] cluster</name>
        <dbReference type="ChEBI" id="CHEBI:190135"/>
    </cofactor>
</comment>
<dbReference type="InterPro" id="IPR046867">
    <property type="entry name" value="AldOxase/xan_DH_MoCoBD2"/>
</dbReference>
<dbReference type="SMART" id="SM01092">
    <property type="entry name" value="CO_deh_flav_C"/>
    <property type="match status" value="1"/>
</dbReference>
<evidence type="ECO:0000256" key="7">
    <source>
        <dbReference type="ARBA" id="ARBA00022827"/>
    </source>
</evidence>
<dbReference type="InterPro" id="IPR006058">
    <property type="entry name" value="2Fe2S_fd_BS"/>
</dbReference>
<evidence type="ECO:0000313" key="19">
    <source>
        <dbReference type="Proteomes" id="UP000054558"/>
    </source>
</evidence>
<dbReference type="PIRSF" id="PIRSF000127">
    <property type="entry name" value="Xanthine_DH"/>
    <property type="match status" value="1"/>
</dbReference>
<dbReference type="InterPro" id="IPR036010">
    <property type="entry name" value="2Fe-2S_ferredoxin-like_sf"/>
</dbReference>
<dbReference type="InterPro" id="IPR016208">
    <property type="entry name" value="Ald_Oxase/xanthine_DH-like"/>
</dbReference>
<feature type="binding site" evidence="14">
    <location>
        <position position="787"/>
    </location>
    <ligand>
        <name>Mo-molybdopterin</name>
        <dbReference type="ChEBI" id="CHEBI:71302"/>
    </ligand>
    <ligandPart>
        <name>Mo</name>
        <dbReference type="ChEBI" id="CHEBI:28685"/>
    </ligandPart>
</feature>
<keyword evidence="9 14" id="KW-0408">Iron</keyword>
<evidence type="ECO:0000256" key="9">
    <source>
        <dbReference type="ARBA" id="ARBA00023004"/>
    </source>
</evidence>
<dbReference type="CDD" id="cd00207">
    <property type="entry name" value="fer2"/>
    <property type="match status" value="1"/>
</dbReference>
<protein>
    <submittedName>
        <fullName evidence="18">Xanthine dehydrogenase</fullName>
    </submittedName>
</protein>
<dbReference type="Proteomes" id="UP000054558">
    <property type="component" value="Unassembled WGS sequence"/>
</dbReference>
<evidence type="ECO:0000259" key="16">
    <source>
        <dbReference type="PROSITE" id="PS51085"/>
    </source>
</evidence>
<proteinExistence type="inferred from homology"/>
<dbReference type="Gene3D" id="1.10.150.120">
    <property type="entry name" value="[2Fe-2S]-binding domain"/>
    <property type="match status" value="1"/>
</dbReference>
<comment type="cofactor">
    <cofactor evidence="14">
        <name>Mo-molybdopterin</name>
        <dbReference type="ChEBI" id="CHEBI:71302"/>
    </cofactor>
    <text evidence="14">Binds 1 Mo-molybdopterin (Mo-MPT) cofactor per subunit.</text>
</comment>
<feature type="binding site" evidence="14">
    <location>
        <position position="94"/>
    </location>
    <ligand>
        <name>[2Fe-2S] cluster</name>
        <dbReference type="ChEBI" id="CHEBI:190135"/>
        <label>1</label>
    </ligand>
</feature>
<dbReference type="InterPro" id="IPR036856">
    <property type="entry name" value="Ald_Oxase/Xan_DH_a/b_sf"/>
</dbReference>
<dbReference type="GO" id="GO:0051537">
    <property type="term" value="F:2 iron, 2 sulfur cluster binding"/>
    <property type="evidence" value="ECO:0007669"/>
    <property type="project" value="UniProtKB-KW"/>
</dbReference>
<keyword evidence="4" id="KW-0285">Flavoprotein</keyword>
<dbReference type="InterPro" id="IPR036683">
    <property type="entry name" value="CO_DH_flav_C_dom_sf"/>
</dbReference>
<dbReference type="PROSITE" id="PS51387">
    <property type="entry name" value="FAD_PCMH"/>
    <property type="match status" value="1"/>
</dbReference>
<feature type="active site" description="Proton acceptor" evidence="12">
    <location>
        <position position="1250"/>
    </location>
</feature>
<evidence type="ECO:0000256" key="3">
    <source>
        <dbReference type="ARBA" id="ARBA00022505"/>
    </source>
</evidence>
<dbReference type="OrthoDB" id="8300278at2759"/>
<feature type="binding site" evidence="14">
    <location>
        <position position="137"/>
    </location>
    <ligand>
        <name>[2Fe-2S] cluster</name>
        <dbReference type="ChEBI" id="CHEBI:190135"/>
        <label>2</label>
    </ligand>
</feature>
<dbReference type="InterPro" id="IPR002346">
    <property type="entry name" value="Mopterin_DH_FAD-bd"/>
</dbReference>
<dbReference type="InterPro" id="IPR016166">
    <property type="entry name" value="FAD-bd_PCMH"/>
</dbReference>
<dbReference type="SUPFAM" id="SSF56003">
    <property type="entry name" value="Molybdenum cofactor-binding domain"/>
    <property type="match status" value="1"/>
</dbReference>
<evidence type="ECO:0000256" key="6">
    <source>
        <dbReference type="ARBA" id="ARBA00022723"/>
    </source>
</evidence>
<dbReference type="GO" id="GO:0005506">
    <property type="term" value="F:iron ion binding"/>
    <property type="evidence" value="ECO:0007669"/>
    <property type="project" value="InterPro"/>
</dbReference>
<dbReference type="InterPro" id="IPR008274">
    <property type="entry name" value="AldOxase/xan_DH_MoCoBD1"/>
</dbReference>
<feature type="binding site" evidence="14">
    <location>
        <position position="171"/>
    </location>
    <ligand>
        <name>[2Fe-2S] cluster</name>
        <dbReference type="ChEBI" id="CHEBI:190135"/>
        <label>2</label>
    </ligand>
</feature>
<keyword evidence="10 14" id="KW-0411">Iron-sulfur</keyword>
<dbReference type="PANTHER" id="PTHR11908:SF163">
    <property type="entry name" value="XANTHINE DEHYDROGENASE"/>
    <property type="match status" value="1"/>
</dbReference>
<feature type="binding site" evidence="13">
    <location>
        <begin position="346"/>
        <end position="350"/>
    </location>
    <ligand>
        <name>FAD</name>
        <dbReference type="ChEBI" id="CHEBI:57692"/>
    </ligand>
</feature>
<dbReference type="InterPro" id="IPR001041">
    <property type="entry name" value="2Fe-2S_ferredoxin-type"/>
</dbReference>
<feature type="binding site" evidence="14">
    <location>
        <position position="72"/>
    </location>
    <ligand>
        <name>[2Fe-2S] cluster</name>
        <dbReference type="ChEBI" id="CHEBI:190135"/>
        <label>1</label>
    </ligand>
</feature>
<dbReference type="Gene3D" id="3.10.20.30">
    <property type="match status" value="1"/>
</dbReference>
<dbReference type="SUPFAM" id="SSF54292">
    <property type="entry name" value="2Fe-2S ferredoxin-like"/>
    <property type="match status" value="1"/>
</dbReference>
<dbReference type="PROSITE" id="PS00197">
    <property type="entry name" value="2FE2S_FER_1"/>
    <property type="match status" value="1"/>
</dbReference>
<dbReference type="Pfam" id="PF00111">
    <property type="entry name" value="Fer2"/>
    <property type="match status" value="1"/>
</dbReference>
<dbReference type="Pfam" id="PF01799">
    <property type="entry name" value="Fer2_2"/>
    <property type="match status" value="1"/>
</dbReference>
<sequence>MAPFLPPGASQQPCNNPPPVGPGATELHFTLNGKPISVQNPDPRRSLADYVRKEVGLTGTKISCNQGGCGACTVVLAAPPREGLPAWKKPVDSCLQPLCSVGGLEVTTIEGLKDGKKGMHPLQKAIVEKDGTQCGFCTAGMIMSFYSLLENDLQPTSEAIEGRLDGNLCRCTGFRPILNAGQTFACAKPCTKPCSSDIEDFSPPLPTTHPSLTAPLNPSNQPCFWSSEDYTWFTATSLSQLYTVLHDQIVASSGDLKCGPGARMVAGNTSVGVYPPSEAGLLIDVSKVPELLDVTVREDGVAFGGGVTIADVMKVLDGVRALSSTYGPLVQYMQRVANHQVRNMGSLAGNLMMARLHEGFTSDLATIFIAAGAVLTTGSAQTLGKKKERVSITQFFDLEPKGLVIEEVFLPAYGKEEKFVGHKVALRRQNAHALVNMAMRAAVTDEGVFSTAPVIVYGGVAGRATRASKTEEFLKGKSWGDEKVLQDALTLLGGELQADPYTPRREYRQSLVSALFYKSYLALADPSKLPPRLRSAAATYERPISSGSVTFDTDPSEYPVSKPIHKLSSQIQTTGEAQYLDDLPLRADALHAAFVMSTQANATIDVIDPSAALSMRGVKGFISAASMIEDGYGNMVGEYECLVASKKVDYYGQAIGLVVADSYEHARVAAEMVNVTYKDVSKPVLTIKEAIEANSLFKDSYRELETGDVSKGFAAADVIVEGEVSLGHAYHFHLETQRAQATPGEEGAVDIVTSSQNPSQVQAVAANVLNVPQHKVTVTVKRVGGAFGAKINRSSPVAAATALAADKFRRPVRTVLDLSTNMQMVGGRNPYYVKYKVGATKDGKLTAVQMAIYMDQGYAFDFDGADMAGLFIFFDNVYRSPAWRLEGWVARTNLPACTYMRAPGTLEGIYVIEHVIEHVAHKLGLPADDVRERNMYRKGDVTPFKQTLHYCNVQLVYDMVKKSSKYYKRRAEVEEFNKANRWVKRGICLLPTRFVVQWSDCPYSALVNIYPDGSVRVDTAGVEMGQGLNTKVAQVAAYALGTFAKGGVPLSMIRVGPTSTLVANNSYGTESSIGSELCSKATQKACARIAESLKIARRACLAESGEPTWHQLINKAVELGLDLQATARVDEDAPPWGPFQYMSYGAAVTEAEADVLTGEWRILRTDLLLDAGKSLNPAIDVGQIHGGYIMGLGNFLCEEILYNDAGKNISDTTWEYKVPSSQDIPVEFHVSLLQNSGNPSGFLRSKCSGEPPTAMAASAVLAIRSAVASARAERNETAWFPLNSPATVEKIALAGSTPKELLTLNAE</sequence>
<feature type="binding site" evidence="14">
    <location>
        <position position="64"/>
    </location>
    <ligand>
        <name>[2Fe-2S] cluster</name>
        <dbReference type="ChEBI" id="CHEBI:190135"/>
        <label>1</label>
    </ligand>
</feature>
<dbReference type="Gene3D" id="3.30.43.10">
    <property type="entry name" value="Uridine Diphospho-n-acetylenolpyruvylglucosamine Reductase, domain 2"/>
    <property type="match status" value="1"/>
</dbReference>
<comment type="cofactor">
    <cofactor evidence="1 13">
        <name>FAD</name>
        <dbReference type="ChEBI" id="CHEBI:57692"/>
    </cofactor>
</comment>
<evidence type="ECO:0000256" key="1">
    <source>
        <dbReference type="ARBA" id="ARBA00001974"/>
    </source>
</evidence>
<feature type="domain" description="FAD-binding PCMH-type" evidence="17">
    <location>
        <begin position="225"/>
        <end position="415"/>
    </location>
</feature>
<keyword evidence="7 13" id="KW-0274">FAD</keyword>
<dbReference type="OMA" id="WEGLQMI"/>
<dbReference type="InterPro" id="IPR037165">
    <property type="entry name" value="AldOxase/xan_DH_Mopterin-bd_sf"/>
</dbReference>
<evidence type="ECO:0000256" key="13">
    <source>
        <dbReference type="PIRSR" id="PIRSR000127-2"/>
    </source>
</evidence>
<dbReference type="GO" id="GO:0071949">
    <property type="term" value="F:FAD binding"/>
    <property type="evidence" value="ECO:0007669"/>
    <property type="project" value="InterPro"/>
</dbReference>
<dbReference type="SMART" id="SM01008">
    <property type="entry name" value="Ald_Xan_dh_C"/>
    <property type="match status" value="1"/>
</dbReference>
<dbReference type="Gene3D" id="3.30.365.10">
    <property type="entry name" value="Aldehyde oxidase/xanthine dehydrogenase, molybdopterin binding domain"/>
    <property type="match status" value="4"/>
</dbReference>
<evidence type="ECO:0000256" key="4">
    <source>
        <dbReference type="ARBA" id="ARBA00022630"/>
    </source>
</evidence>
<evidence type="ECO:0000256" key="12">
    <source>
        <dbReference type="PIRSR" id="PIRSR000127-1"/>
    </source>
</evidence>
<dbReference type="InterPro" id="IPR012675">
    <property type="entry name" value="Beta-grasp_dom_sf"/>
</dbReference>
<dbReference type="FunFam" id="3.30.365.10:FF:000001">
    <property type="entry name" value="Xanthine dehydrogenase oxidase"/>
    <property type="match status" value="1"/>
</dbReference>
<feature type="binding site" evidence="14">
    <location>
        <position position="134"/>
    </location>
    <ligand>
        <name>[2Fe-2S] cluster</name>
        <dbReference type="ChEBI" id="CHEBI:190135"/>
        <label>2</label>
    </ligand>
</feature>
<dbReference type="STRING" id="105231.A0A1Y1HUX3"/>
<evidence type="ECO:0000256" key="10">
    <source>
        <dbReference type="ARBA" id="ARBA00023014"/>
    </source>
</evidence>
<keyword evidence="8" id="KW-0560">Oxidoreductase</keyword>
<dbReference type="InterPro" id="IPR002888">
    <property type="entry name" value="2Fe-2S-bd"/>
</dbReference>
<dbReference type="InterPro" id="IPR000674">
    <property type="entry name" value="Ald_Oxase/Xan_DH_a/b"/>
</dbReference>
<evidence type="ECO:0000256" key="14">
    <source>
        <dbReference type="PIRSR" id="PIRSR000127-3"/>
    </source>
</evidence>
<keyword evidence="5 14" id="KW-0001">2Fe-2S</keyword>
<dbReference type="SUPFAM" id="SSF56176">
    <property type="entry name" value="FAD-binding/transporter-associated domain-like"/>
    <property type="match status" value="1"/>
</dbReference>
<dbReference type="InterPro" id="IPR036884">
    <property type="entry name" value="2Fe-2S-bd_dom_sf"/>
</dbReference>
<name>A0A1Y1HUX3_KLENI</name>
<dbReference type="GO" id="GO:0016491">
    <property type="term" value="F:oxidoreductase activity"/>
    <property type="evidence" value="ECO:0000318"/>
    <property type="project" value="GO_Central"/>
</dbReference>
<feature type="domain" description="2Fe-2S ferredoxin-type" evidence="16">
    <location>
        <begin position="25"/>
        <end position="112"/>
    </location>
</feature>
<accession>A0A1Y1HUX3</accession>
<keyword evidence="6 14" id="KW-0479">Metal-binding</keyword>
<dbReference type="Pfam" id="PF01315">
    <property type="entry name" value="Ald_Xan_dh_C"/>
    <property type="match status" value="1"/>
</dbReference>
<dbReference type="PANTHER" id="PTHR11908">
    <property type="entry name" value="XANTHINE DEHYDROGENASE"/>
    <property type="match status" value="1"/>
</dbReference>
<dbReference type="Pfam" id="PF02738">
    <property type="entry name" value="MoCoBD_1"/>
    <property type="match status" value="1"/>
</dbReference>
<comment type="similarity">
    <text evidence="2">Belongs to the xanthine dehydrogenase family.</text>
</comment>
<feature type="binding site" evidence="14">
    <location>
        <position position="169"/>
    </location>
    <ligand>
        <name>[2Fe-2S] cluster</name>
        <dbReference type="ChEBI" id="CHEBI:190135"/>
        <label>2</label>
    </ligand>
</feature>
<feature type="binding site" evidence="14">
    <location>
        <position position="756"/>
    </location>
    <ligand>
        <name>Mo-molybdopterin</name>
        <dbReference type="ChEBI" id="CHEBI:71302"/>
    </ligand>
    <ligandPart>
        <name>Mo</name>
        <dbReference type="ChEBI" id="CHEBI:28685"/>
    </ligandPart>
</feature>